<sequence length="135" mass="15264">MNTKLAWELNTGGFGQTDYLTETSAHTPYRLHPTKTEIGREFISLNSDELLSPHKIEVKIERQKGSLAAFQFPCQTSQAAPSSGMTLKGLRGVGEHGYSFMRFRLGTIKGWNRRENRNLDLWEILISLIVYFASG</sequence>
<proteinExistence type="predicted"/>
<keyword evidence="2" id="KW-1185">Reference proteome</keyword>
<organism evidence="1 2">
    <name type="scientific">Trichonephila clavipes</name>
    <name type="common">Golden silk orbweaver</name>
    <name type="synonym">Nephila clavipes</name>
    <dbReference type="NCBI Taxonomy" id="2585209"/>
    <lineage>
        <taxon>Eukaryota</taxon>
        <taxon>Metazoa</taxon>
        <taxon>Ecdysozoa</taxon>
        <taxon>Arthropoda</taxon>
        <taxon>Chelicerata</taxon>
        <taxon>Arachnida</taxon>
        <taxon>Araneae</taxon>
        <taxon>Araneomorphae</taxon>
        <taxon>Entelegynae</taxon>
        <taxon>Araneoidea</taxon>
        <taxon>Nephilidae</taxon>
        <taxon>Trichonephila</taxon>
    </lineage>
</organism>
<gene>
    <name evidence="1" type="ORF">TNCV_27561</name>
</gene>
<protein>
    <submittedName>
        <fullName evidence="1">Uncharacterized protein</fullName>
    </submittedName>
</protein>
<name>A0A8X6WMQ6_TRICX</name>
<dbReference type="EMBL" id="BMAU01021437">
    <property type="protein sequence ID" value="GFY36551.1"/>
    <property type="molecule type" value="Genomic_DNA"/>
</dbReference>
<accession>A0A8X6WMQ6</accession>
<dbReference type="Proteomes" id="UP000887159">
    <property type="component" value="Unassembled WGS sequence"/>
</dbReference>
<comment type="caution">
    <text evidence="1">The sequence shown here is derived from an EMBL/GenBank/DDBJ whole genome shotgun (WGS) entry which is preliminary data.</text>
</comment>
<reference evidence="1" key="1">
    <citation type="submission" date="2020-08" db="EMBL/GenBank/DDBJ databases">
        <title>Multicomponent nature underlies the extraordinary mechanical properties of spider dragline silk.</title>
        <authorList>
            <person name="Kono N."/>
            <person name="Nakamura H."/>
            <person name="Mori M."/>
            <person name="Yoshida Y."/>
            <person name="Ohtoshi R."/>
            <person name="Malay A.D."/>
            <person name="Moran D.A.P."/>
            <person name="Tomita M."/>
            <person name="Numata K."/>
            <person name="Arakawa K."/>
        </authorList>
    </citation>
    <scope>NUCLEOTIDE SEQUENCE</scope>
</reference>
<evidence type="ECO:0000313" key="1">
    <source>
        <dbReference type="EMBL" id="GFY36551.1"/>
    </source>
</evidence>
<evidence type="ECO:0000313" key="2">
    <source>
        <dbReference type="Proteomes" id="UP000887159"/>
    </source>
</evidence>
<dbReference type="AlphaFoldDB" id="A0A8X6WMQ6"/>